<keyword evidence="1" id="KW-1133">Transmembrane helix</keyword>
<feature type="transmembrane region" description="Helical" evidence="1">
    <location>
        <begin position="6"/>
        <end position="26"/>
    </location>
</feature>
<feature type="transmembrane region" description="Helical" evidence="1">
    <location>
        <begin position="115"/>
        <end position="132"/>
    </location>
</feature>
<reference evidence="2 3" key="1">
    <citation type="submission" date="2022-05" db="EMBL/GenBank/DDBJ databases">
        <authorList>
            <consortium name="Genoscope - CEA"/>
            <person name="William W."/>
        </authorList>
    </citation>
    <scope>NUCLEOTIDE SEQUENCE [LARGE SCALE GENOMIC DNA]</scope>
</reference>
<evidence type="ECO:0000256" key="1">
    <source>
        <dbReference type="SAM" id="Phobius"/>
    </source>
</evidence>
<name>A0ABN8S4B6_9CNID</name>
<keyword evidence="1" id="KW-0812">Transmembrane</keyword>
<dbReference type="InterPro" id="IPR007369">
    <property type="entry name" value="Peptidase_A22B_SPP"/>
</dbReference>
<gene>
    <name evidence="2" type="ORF">PEVE_00015615</name>
</gene>
<dbReference type="PANTHER" id="PTHR12174:SF22">
    <property type="entry name" value="SIGNAL PEPTIDE PEPTIDASE-LIKE 3"/>
    <property type="match status" value="1"/>
</dbReference>
<comment type="caution">
    <text evidence="2">The sequence shown here is derived from an EMBL/GenBank/DDBJ whole genome shotgun (WGS) entry which is preliminary data.</text>
</comment>
<dbReference type="PANTHER" id="PTHR12174">
    <property type="entry name" value="SIGNAL PEPTIDE PEPTIDASE"/>
    <property type="match status" value="1"/>
</dbReference>
<feature type="transmembrane region" description="Helical" evidence="1">
    <location>
        <begin position="65"/>
        <end position="84"/>
    </location>
</feature>
<evidence type="ECO:0000313" key="2">
    <source>
        <dbReference type="EMBL" id="CAH3184609.1"/>
    </source>
</evidence>
<feature type="transmembrane region" description="Helical" evidence="1">
    <location>
        <begin position="138"/>
        <end position="158"/>
    </location>
</feature>
<organism evidence="2 3">
    <name type="scientific">Porites evermanni</name>
    <dbReference type="NCBI Taxonomy" id="104178"/>
    <lineage>
        <taxon>Eukaryota</taxon>
        <taxon>Metazoa</taxon>
        <taxon>Cnidaria</taxon>
        <taxon>Anthozoa</taxon>
        <taxon>Hexacorallia</taxon>
        <taxon>Scleractinia</taxon>
        <taxon>Fungiina</taxon>
        <taxon>Poritidae</taxon>
        <taxon>Porites</taxon>
    </lineage>
</organism>
<feature type="transmembrane region" description="Helical" evidence="1">
    <location>
        <begin position="276"/>
        <end position="295"/>
    </location>
</feature>
<proteinExistence type="predicted"/>
<keyword evidence="3" id="KW-1185">Reference proteome</keyword>
<protein>
    <submittedName>
        <fullName evidence="2">Uncharacterized protein</fullName>
    </submittedName>
</protein>
<keyword evidence="1" id="KW-0472">Membrane</keyword>
<accession>A0ABN8S4B6</accession>
<sequence length="325" mass="36938">MLYRSINFWLLDLTASLLVFISAWYGKMTRRRMQLRGERETVSSASKVKPAQSDEVMTWNLGTTLWRLFLYTGYFAMMALSVVIFQSHPYFMIFVQHITVIFSICVAFLQWFQPLLALCLGGFFSVTWIASASTSFRWVMNDMVIALFSILVISHVHFRNFPSLQMFLWTAVVYDICLVKVLSSGLPSLFSKFSCKSVLCNAFEINNEWELPTIFTFKLGPREGHVFLGAGDIVIGCMVANFSQMFFKSSKYLSGTVCSYALAIALLSRIEEEPYPALVTIVPLCTCQLVLSAFLSRKAKKLFSFTCFDRDRTAGGLGRDIEFVI</sequence>
<dbReference type="Pfam" id="PF04258">
    <property type="entry name" value="Peptidase_A22B"/>
    <property type="match status" value="1"/>
</dbReference>
<evidence type="ECO:0000313" key="3">
    <source>
        <dbReference type="Proteomes" id="UP001159427"/>
    </source>
</evidence>
<dbReference type="Proteomes" id="UP001159427">
    <property type="component" value="Unassembled WGS sequence"/>
</dbReference>
<dbReference type="EMBL" id="CALNXI010002204">
    <property type="protein sequence ID" value="CAH3184609.1"/>
    <property type="molecule type" value="Genomic_DNA"/>
</dbReference>